<dbReference type="PATRIC" id="fig|931276.5.peg.2718"/>
<organism evidence="1 2">
    <name type="scientific">Clostridium saccharoperbutylacetonicum N1-4(HMT)</name>
    <dbReference type="NCBI Taxonomy" id="931276"/>
    <lineage>
        <taxon>Bacteria</taxon>
        <taxon>Bacillati</taxon>
        <taxon>Bacillota</taxon>
        <taxon>Clostridia</taxon>
        <taxon>Eubacteriales</taxon>
        <taxon>Clostridiaceae</taxon>
        <taxon>Clostridium</taxon>
    </lineage>
</organism>
<sequence length="151" mass="17314">MGLFPEDFYSNTQSAKVKNEIPLLKDYAIDLKTGEVLYDENNNEIIVEGLDAVIVQSWRKIYIPKFDVNNNEGYSIYGKNFGSQINKLIGKGKNYGETFAHQMLVECLVDNVYVTGINNISTKLEKSSYLINYTMETIYGNYQDSYYIPLD</sequence>
<dbReference type="Proteomes" id="UP000011728">
    <property type="component" value="Chromosome"/>
</dbReference>
<dbReference type="EMBL" id="CP004121">
    <property type="protein sequence ID" value="AGF56471.1"/>
    <property type="molecule type" value="Genomic_DNA"/>
</dbReference>
<protein>
    <submittedName>
        <fullName evidence="1">Uncharacterized protein</fullName>
    </submittedName>
</protein>
<dbReference type="InterPro" id="IPR020288">
    <property type="entry name" value="Sheath_initiator"/>
</dbReference>
<evidence type="ECO:0000313" key="2">
    <source>
        <dbReference type="Proteomes" id="UP000011728"/>
    </source>
</evidence>
<dbReference type="KEGG" id="csr:Cspa_c27060"/>
<dbReference type="eggNOG" id="ENOG503275Z">
    <property type="taxonomic scope" value="Bacteria"/>
</dbReference>
<accession>M1MP14</accession>
<gene>
    <name evidence="1" type="ORF">Cspa_c27060</name>
</gene>
<dbReference type="Pfam" id="PF10934">
    <property type="entry name" value="Sheath_initiator"/>
    <property type="match status" value="1"/>
</dbReference>
<proteinExistence type="predicted"/>
<dbReference type="RefSeq" id="WP_015392790.1">
    <property type="nucleotide sequence ID" value="NC_020291.1"/>
</dbReference>
<keyword evidence="2" id="KW-1185">Reference proteome</keyword>
<dbReference type="HOGENOM" id="CLU_141574_2_1_9"/>
<reference evidence="1 2" key="1">
    <citation type="submission" date="2013-02" db="EMBL/GenBank/DDBJ databases">
        <title>Genome sequence of Clostridium saccharoperbutylacetonicum N1-4(HMT).</title>
        <authorList>
            <person name="Poehlein A."/>
            <person name="Daniel R."/>
        </authorList>
    </citation>
    <scope>NUCLEOTIDE SEQUENCE [LARGE SCALE GENOMIC DNA]</scope>
    <source>
        <strain evidence="2">N1-4(HMT)</strain>
    </source>
</reference>
<evidence type="ECO:0000313" key="1">
    <source>
        <dbReference type="EMBL" id="AGF56471.1"/>
    </source>
</evidence>
<name>M1MP14_9CLOT</name>
<dbReference type="AlphaFoldDB" id="M1MP14"/>